<dbReference type="Proteomes" id="UP000663888">
    <property type="component" value="Unassembled WGS sequence"/>
</dbReference>
<dbReference type="EMBL" id="CAJMWX010000753">
    <property type="protein sequence ID" value="CAE6427133.1"/>
    <property type="molecule type" value="Genomic_DNA"/>
</dbReference>
<evidence type="ECO:0000313" key="4">
    <source>
        <dbReference type="Proteomes" id="UP000663861"/>
    </source>
</evidence>
<evidence type="ECO:0000313" key="2">
    <source>
        <dbReference type="EMBL" id="CAE6427133.1"/>
    </source>
</evidence>
<feature type="chain" id="PRO_5035641458" evidence="1">
    <location>
        <begin position="16"/>
        <end position="81"/>
    </location>
</feature>
<gene>
    <name evidence="3" type="ORF">RDB_LOCUS149305</name>
    <name evidence="2" type="ORF">RDB_LOCUS30010</name>
</gene>
<organism evidence="3 4">
    <name type="scientific">Rhizoctonia solani</name>
    <dbReference type="NCBI Taxonomy" id="456999"/>
    <lineage>
        <taxon>Eukaryota</taxon>
        <taxon>Fungi</taxon>
        <taxon>Dikarya</taxon>
        <taxon>Basidiomycota</taxon>
        <taxon>Agaricomycotina</taxon>
        <taxon>Agaricomycetes</taxon>
        <taxon>Cantharellales</taxon>
        <taxon>Ceratobasidiaceae</taxon>
        <taxon>Rhizoctonia</taxon>
    </lineage>
</organism>
<proteinExistence type="predicted"/>
<dbReference type="AlphaFoldDB" id="A0A8H3D9R5"/>
<accession>A0A8H3D9R5</accession>
<protein>
    <submittedName>
        <fullName evidence="3">Uncharacterized protein</fullName>
    </submittedName>
</protein>
<name>A0A8H3D9R5_9AGAM</name>
<evidence type="ECO:0000313" key="3">
    <source>
        <dbReference type="EMBL" id="CAE6517222.1"/>
    </source>
</evidence>
<comment type="caution">
    <text evidence="3">The sequence shown here is derived from an EMBL/GenBank/DDBJ whole genome shotgun (WGS) entry which is preliminary data.</text>
</comment>
<feature type="signal peptide" evidence="1">
    <location>
        <begin position="1"/>
        <end position="15"/>
    </location>
</feature>
<keyword evidence="1" id="KW-0732">Signal</keyword>
<reference evidence="3" key="1">
    <citation type="submission" date="2021-01" db="EMBL/GenBank/DDBJ databases">
        <authorList>
            <person name="Kaushik A."/>
        </authorList>
    </citation>
    <scope>NUCLEOTIDE SEQUENCE</scope>
    <source>
        <strain evidence="2">AG4-R118</strain>
        <strain evidence="3">AG4-RS23</strain>
    </source>
</reference>
<dbReference type="EMBL" id="CAJMWY010004068">
    <property type="protein sequence ID" value="CAE6517222.1"/>
    <property type="molecule type" value="Genomic_DNA"/>
</dbReference>
<dbReference type="Proteomes" id="UP000663861">
    <property type="component" value="Unassembled WGS sequence"/>
</dbReference>
<evidence type="ECO:0000256" key="1">
    <source>
        <dbReference type="SAM" id="SignalP"/>
    </source>
</evidence>
<sequence>MRYTCLITLATLASASPLNFELGRRGKLPTPVSVATAKEYLSEIKVAPPVTEPAYNRQKFRHWITIDGKCDTRESKSSSQL</sequence>